<dbReference type="InterPro" id="IPR010323">
    <property type="entry name" value="DUF924"/>
</dbReference>
<dbReference type="InterPro" id="IPR011990">
    <property type="entry name" value="TPR-like_helical_dom_sf"/>
</dbReference>
<dbReference type="Gene3D" id="1.25.40.10">
    <property type="entry name" value="Tetratricopeptide repeat domain"/>
    <property type="match status" value="1"/>
</dbReference>
<dbReference type="EMBL" id="JAABLP010000005">
    <property type="protein sequence ID" value="NBN65489.1"/>
    <property type="molecule type" value="Genomic_DNA"/>
</dbReference>
<reference evidence="1 2" key="1">
    <citation type="submission" date="2020-01" db="EMBL/GenBank/DDBJ databases">
        <authorList>
            <person name="Peng S.Y."/>
            <person name="Li J."/>
            <person name="Wang M."/>
            <person name="Wang L."/>
            <person name="Wang C.Q."/>
            <person name="Wang J.R."/>
        </authorList>
    </citation>
    <scope>NUCLEOTIDE SEQUENCE [LARGE SCALE GENOMIC DNA]</scope>
    <source>
        <strain evidence="1 2">XCT-34</strain>
    </source>
</reference>
<sequence>MPSDIDTTDALDVLEFWWQAGPDKWFARSDAFDAEIRDRFLTLMEAARTGQLDAWATTPHGSLALLLLTDQFPRNVYRNDPRAFASDAKARDLADLALAHGHDRAFPKAVRVFFYLPYEHAEDMALQEKAVDLCRRTGEHLYFHYALLHMDVIRRFGRFPHRNAVLGRQTTEAEAAYLADGGFAA</sequence>
<proteinExistence type="predicted"/>
<evidence type="ECO:0000313" key="2">
    <source>
        <dbReference type="Proteomes" id="UP000541347"/>
    </source>
</evidence>
<gene>
    <name evidence="1" type="ORF">GWI71_17485</name>
</gene>
<evidence type="ECO:0000313" key="1">
    <source>
        <dbReference type="EMBL" id="NBN65489.1"/>
    </source>
</evidence>
<dbReference type="RefSeq" id="WP_161677498.1">
    <property type="nucleotide sequence ID" value="NZ_JAABLP010000005.1"/>
</dbReference>
<dbReference type="SUPFAM" id="SSF48452">
    <property type="entry name" value="TPR-like"/>
    <property type="match status" value="1"/>
</dbReference>
<accession>A0ABW9ZRA8</accession>
<comment type="caution">
    <text evidence="1">The sequence shown here is derived from an EMBL/GenBank/DDBJ whole genome shotgun (WGS) entry which is preliminary data.</text>
</comment>
<dbReference type="Pfam" id="PF06041">
    <property type="entry name" value="DUF924"/>
    <property type="match status" value="1"/>
</dbReference>
<name>A0ABW9ZRA8_9HYPH</name>
<dbReference type="Gene3D" id="1.20.58.320">
    <property type="entry name" value="TPR-like"/>
    <property type="match status" value="1"/>
</dbReference>
<organism evidence="1 2">
    <name type="scientific">Pannonibacter tanglangensis</name>
    <dbReference type="NCBI Taxonomy" id="2750084"/>
    <lineage>
        <taxon>Bacteria</taxon>
        <taxon>Pseudomonadati</taxon>
        <taxon>Pseudomonadota</taxon>
        <taxon>Alphaproteobacteria</taxon>
        <taxon>Hyphomicrobiales</taxon>
        <taxon>Stappiaceae</taxon>
        <taxon>Pannonibacter</taxon>
    </lineage>
</organism>
<protein>
    <submittedName>
        <fullName evidence="1">DUF924 family protein</fullName>
    </submittedName>
</protein>
<dbReference type="Proteomes" id="UP000541347">
    <property type="component" value="Unassembled WGS sequence"/>
</dbReference>
<keyword evidence="2" id="KW-1185">Reference proteome</keyword>